<dbReference type="InterPro" id="IPR029069">
    <property type="entry name" value="HotDog_dom_sf"/>
</dbReference>
<proteinExistence type="predicted"/>
<evidence type="ECO:0008006" key="3">
    <source>
        <dbReference type="Google" id="ProtNLM"/>
    </source>
</evidence>
<dbReference type="PANTHER" id="PTHR12475">
    <property type="match status" value="1"/>
</dbReference>
<sequence length="207" mass="23770">MNLLVRLVWLLLSHRRRGPISIWDQAVTPMRVLPNDLDLLWHMNNGRYLSLMDQGRVDLMVRAGLWAELNRRGWFPVVVAQTITYRRSLNPLQRFDLVTRVLGFDDKAAYVEQTFRAGGRIHAHAVVRARFLKRSGGSVTVEELQQLTGPVPERVRLPEWVRDWSQRLLRNKGTETDDTSDPQTRQQWAKVLLLTVKGAAAGLQNTG</sequence>
<reference evidence="1 2" key="1">
    <citation type="journal article" date="2008" name="Int. J. Syst. Evol. Microbiol.">
        <title>Tessaracoccus flavescens sp. nov., isolated from marine sediment.</title>
        <authorList>
            <person name="Lee D.W."/>
            <person name="Lee S.D."/>
        </authorList>
    </citation>
    <scope>NUCLEOTIDE SEQUENCE [LARGE SCALE GENOMIC DNA]</scope>
    <source>
        <strain evidence="1 2">SST-39T</strain>
    </source>
</reference>
<gene>
    <name evidence="1" type="ORF">BW733_15645</name>
</gene>
<dbReference type="STRING" id="399497.BW733_15645"/>
<evidence type="ECO:0000313" key="1">
    <source>
        <dbReference type="EMBL" id="AQP52042.1"/>
    </source>
</evidence>
<dbReference type="AlphaFoldDB" id="A0A1Q2D113"/>
<dbReference type="KEGG" id="tfa:BW733_15645"/>
<dbReference type="Gene3D" id="3.10.129.10">
    <property type="entry name" value="Hotdog Thioesterase"/>
    <property type="match status" value="1"/>
</dbReference>
<protein>
    <recommendedName>
        <fullName evidence="3">Thioesterase</fullName>
    </recommendedName>
</protein>
<dbReference type="RefSeq" id="WP_077351875.1">
    <property type="nucleotide sequence ID" value="NZ_CP019607.1"/>
</dbReference>
<dbReference type="InterPro" id="IPR051490">
    <property type="entry name" value="THEM6_lcsJ_thioesterase"/>
</dbReference>
<accession>A0A1Q2D113</accession>
<dbReference type="SUPFAM" id="SSF54637">
    <property type="entry name" value="Thioesterase/thiol ester dehydrase-isomerase"/>
    <property type="match status" value="1"/>
</dbReference>
<dbReference type="Pfam" id="PF13279">
    <property type="entry name" value="4HBT_2"/>
    <property type="match status" value="1"/>
</dbReference>
<dbReference type="EMBL" id="CP019607">
    <property type="protein sequence ID" value="AQP52042.1"/>
    <property type="molecule type" value="Genomic_DNA"/>
</dbReference>
<dbReference type="OrthoDB" id="3727779at2"/>
<dbReference type="Proteomes" id="UP000188235">
    <property type="component" value="Chromosome"/>
</dbReference>
<keyword evidence="2" id="KW-1185">Reference proteome</keyword>
<evidence type="ECO:0000313" key="2">
    <source>
        <dbReference type="Proteomes" id="UP000188235"/>
    </source>
</evidence>
<organism evidence="1 2">
    <name type="scientific">Tessaracoccus flavescens</name>
    <dbReference type="NCBI Taxonomy" id="399497"/>
    <lineage>
        <taxon>Bacteria</taxon>
        <taxon>Bacillati</taxon>
        <taxon>Actinomycetota</taxon>
        <taxon>Actinomycetes</taxon>
        <taxon>Propionibacteriales</taxon>
        <taxon>Propionibacteriaceae</taxon>
        <taxon>Tessaracoccus</taxon>
    </lineage>
</organism>
<dbReference type="CDD" id="cd00586">
    <property type="entry name" value="4HBT"/>
    <property type="match status" value="1"/>
</dbReference>
<name>A0A1Q2D113_9ACTN</name>
<dbReference type="PANTHER" id="PTHR12475:SF4">
    <property type="entry name" value="PROTEIN THEM6"/>
    <property type="match status" value="1"/>
</dbReference>